<evidence type="ECO:0000313" key="8">
    <source>
        <dbReference type="Proteomes" id="UP000634136"/>
    </source>
</evidence>
<organism evidence="7 8">
    <name type="scientific">Senna tora</name>
    <dbReference type="NCBI Taxonomy" id="362788"/>
    <lineage>
        <taxon>Eukaryota</taxon>
        <taxon>Viridiplantae</taxon>
        <taxon>Streptophyta</taxon>
        <taxon>Embryophyta</taxon>
        <taxon>Tracheophyta</taxon>
        <taxon>Spermatophyta</taxon>
        <taxon>Magnoliopsida</taxon>
        <taxon>eudicotyledons</taxon>
        <taxon>Gunneridae</taxon>
        <taxon>Pentapetalae</taxon>
        <taxon>rosids</taxon>
        <taxon>fabids</taxon>
        <taxon>Fabales</taxon>
        <taxon>Fabaceae</taxon>
        <taxon>Caesalpinioideae</taxon>
        <taxon>Cassia clade</taxon>
        <taxon>Senna</taxon>
    </lineage>
</organism>
<dbReference type="Proteomes" id="UP000634136">
    <property type="component" value="Unassembled WGS sequence"/>
</dbReference>
<feature type="compositionally biased region" description="Basic and acidic residues" evidence="4">
    <location>
        <begin position="101"/>
        <end position="112"/>
    </location>
</feature>
<evidence type="ECO:0000256" key="2">
    <source>
        <dbReference type="ARBA" id="ARBA00023125"/>
    </source>
</evidence>
<comment type="subcellular location">
    <subcellularLocation>
        <location evidence="1">Nucleus</location>
    </subcellularLocation>
</comment>
<gene>
    <name evidence="7" type="ORF">G2W53_038018</name>
</gene>
<feature type="domain" description="Myb-like" evidence="5">
    <location>
        <begin position="31"/>
        <end position="81"/>
    </location>
</feature>
<keyword evidence="2" id="KW-0238">DNA-binding</keyword>
<comment type="caution">
    <text evidence="7">The sequence shown here is derived from an EMBL/GenBank/DDBJ whole genome shotgun (WGS) entry which is preliminary data.</text>
</comment>
<keyword evidence="3" id="KW-0539">Nucleus</keyword>
<dbReference type="PROSITE" id="PS51294">
    <property type="entry name" value="HTH_MYB"/>
    <property type="match status" value="1"/>
</dbReference>
<dbReference type="Pfam" id="PF00249">
    <property type="entry name" value="Myb_DNA-binding"/>
    <property type="match status" value="1"/>
</dbReference>
<reference evidence="7" key="1">
    <citation type="submission" date="2020-09" db="EMBL/GenBank/DDBJ databases">
        <title>Genome-Enabled Discovery of Anthraquinone Biosynthesis in Senna tora.</title>
        <authorList>
            <person name="Kang S.-H."/>
            <person name="Pandey R.P."/>
            <person name="Lee C.-M."/>
            <person name="Sim J.-S."/>
            <person name="Jeong J.-T."/>
            <person name="Choi B.-S."/>
            <person name="Jung M."/>
            <person name="Ginzburg D."/>
            <person name="Zhao K."/>
            <person name="Won S.Y."/>
            <person name="Oh T.-J."/>
            <person name="Yu Y."/>
            <person name="Kim N.-H."/>
            <person name="Lee O.R."/>
            <person name="Lee T.-H."/>
            <person name="Bashyal P."/>
            <person name="Kim T.-S."/>
            <person name="Lee W.-H."/>
            <person name="Kawkins C."/>
            <person name="Kim C.-K."/>
            <person name="Kim J.S."/>
            <person name="Ahn B.O."/>
            <person name="Rhee S.Y."/>
            <person name="Sohng J.K."/>
        </authorList>
    </citation>
    <scope>NUCLEOTIDE SEQUENCE</scope>
    <source>
        <tissue evidence="7">Leaf</tissue>
    </source>
</reference>
<dbReference type="PANTHER" id="PTHR10641">
    <property type="entry name" value="MYB FAMILY TRANSCRIPTION FACTOR"/>
    <property type="match status" value="1"/>
</dbReference>
<dbReference type="InterPro" id="IPR017930">
    <property type="entry name" value="Myb_dom"/>
</dbReference>
<dbReference type="CDD" id="cd00167">
    <property type="entry name" value="SANT"/>
    <property type="match status" value="1"/>
</dbReference>
<proteinExistence type="predicted"/>
<evidence type="ECO:0000259" key="6">
    <source>
        <dbReference type="PROSITE" id="PS51294"/>
    </source>
</evidence>
<dbReference type="AlphaFoldDB" id="A0A834SLD1"/>
<accession>A0A834SLD1</accession>
<dbReference type="PROSITE" id="PS50090">
    <property type="entry name" value="MYB_LIKE"/>
    <property type="match status" value="1"/>
</dbReference>
<keyword evidence="8" id="KW-1185">Reference proteome</keyword>
<evidence type="ECO:0000259" key="5">
    <source>
        <dbReference type="PROSITE" id="PS50090"/>
    </source>
</evidence>
<dbReference type="Gene3D" id="1.10.10.60">
    <property type="entry name" value="Homeodomain-like"/>
    <property type="match status" value="1"/>
</dbReference>
<dbReference type="GO" id="GO:0003677">
    <property type="term" value="F:DNA binding"/>
    <property type="evidence" value="ECO:0007669"/>
    <property type="project" value="UniProtKB-KW"/>
</dbReference>
<dbReference type="OrthoDB" id="2143914at2759"/>
<dbReference type="InterPro" id="IPR001005">
    <property type="entry name" value="SANT/Myb"/>
</dbReference>
<dbReference type="SMART" id="SM00717">
    <property type="entry name" value="SANT"/>
    <property type="match status" value="1"/>
</dbReference>
<dbReference type="SUPFAM" id="SSF46689">
    <property type="entry name" value="Homeodomain-like"/>
    <property type="match status" value="1"/>
</dbReference>
<dbReference type="GO" id="GO:0005634">
    <property type="term" value="C:nucleus"/>
    <property type="evidence" value="ECO:0007669"/>
    <property type="project" value="UniProtKB-SubCell"/>
</dbReference>
<evidence type="ECO:0000313" key="7">
    <source>
        <dbReference type="EMBL" id="KAF7805857.1"/>
    </source>
</evidence>
<evidence type="ECO:0000256" key="3">
    <source>
        <dbReference type="ARBA" id="ARBA00023242"/>
    </source>
</evidence>
<sequence>MVRTPRCDQSGLKKGTWTPEEDRKLVAYVTRPDIKRGDYTQQEEHTIITLHQKLGNRWSKIAAHLPGRTDNEIKNHWHTNLKKQFQVEQNGEAQVLKAKTKDVETQLEKNEDSTATELSDNASQCGSELASNNNSQIWDILSMCYENMAVEDYEEMGFVDALFIEPTTENFWTEPYMLDVSHLPNQSFPPQYFDHSLTHPQLWDHNLYDDTFF</sequence>
<name>A0A834SLD1_9FABA</name>
<dbReference type="InterPro" id="IPR009057">
    <property type="entry name" value="Homeodomain-like_sf"/>
</dbReference>
<dbReference type="InterPro" id="IPR015495">
    <property type="entry name" value="Myb_TF_plants"/>
</dbReference>
<dbReference type="EMBL" id="JAAIUW010000012">
    <property type="protein sequence ID" value="KAF7805857.1"/>
    <property type="molecule type" value="Genomic_DNA"/>
</dbReference>
<evidence type="ECO:0000256" key="4">
    <source>
        <dbReference type="SAM" id="MobiDB-lite"/>
    </source>
</evidence>
<protein>
    <submittedName>
        <fullName evidence="7">Myb-related protein Myb4</fullName>
    </submittedName>
</protein>
<feature type="region of interest" description="Disordered" evidence="4">
    <location>
        <begin position="101"/>
        <end position="120"/>
    </location>
</feature>
<dbReference type="PANTHER" id="PTHR10641:SF1377">
    <property type="entry name" value="MYB-RELATED PROTEIN MYB4-LIKE"/>
    <property type="match status" value="1"/>
</dbReference>
<evidence type="ECO:0000256" key="1">
    <source>
        <dbReference type="ARBA" id="ARBA00004123"/>
    </source>
</evidence>
<feature type="domain" description="HTH myb-type" evidence="6">
    <location>
        <begin position="31"/>
        <end position="85"/>
    </location>
</feature>